<evidence type="ECO:0000313" key="3">
    <source>
        <dbReference type="EMBL" id="SPN97270.1"/>
    </source>
</evidence>
<dbReference type="Pfam" id="PF04909">
    <property type="entry name" value="Amidohydro_2"/>
    <property type="match status" value="1"/>
</dbReference>
<comment type="caution">
    <text evidence="3">The sequence shown here is derived from an EMBL/GenBank/DDBJ whole genome shotgun (WGS) entry which is preliminary data.</text>
</comment>
<dbReference type="AlphaFoldDB" id="A0AAE8SRJ2"/>
<name>A0AAE8SRJ2_9PEZI</name>
<dbReference type="Proteomes" id="UP001187682">
    <property type="component" value="Unassembled WGS sequence"/>
</dbReference>
<dbReference type="InterPro" id="IPR006680">
    <property type="entry name" value="Amidohydro-rel"/>
</dbReference>
<dbReference type="Gene3D" id="3.20.20.140">
    <property type="entry name" value="Metal-dependent hydrolases"/>
    <property type="match status" value="1"/>
</dbReference>
<evidence type="ECO:0000313" key="4">
    <source>
        <dbReference type="Proteomes" id="UP001187682"/>
    </source>
</evidence>
<sequence length="340" mass="37873">MTDVPIIDCHIHLYPEAEIPTLAWAKPGDPLAVEHGIPEYDAVTAPIPSLKGFVLVETDRKSDLTEDGWKLPLMEVAWFARVATGKPNPGEVFSEGTAERCLGIIPWAPVPAGPAALEKYIEKAREVAGEEAWRKVKGFRYLLQDKPHGTMLTEEFIEGVQYLGRKGYIFSLGVDSHRRGKKQLEETVEMIGRAHDDVPDEEKVTFIINHMCKADLAIYNLTDPGYVSWRTTVYTLSSCEKTYMQISGGLQDMPESLKNQSANDIFAAILPYLGILLATFGPDRLIFGSDWPVCTLGIESNACVKWLEIVKRMCHMASLEEDKVRRLFAGTAIEAFGLDV</sequence>
<evidence type="ECO:0000259" key="2">
    <source>
        <dbReference type="Pfam" id="PF04909"/>
    </source>
</evidence>
<reference evidence="3" key="1">
    <citation type="submission" date="2018-03" db="EMBL/GenBank/DDBJ databases">
        <authorList>
            <person name="Guldener U."/>
        </authorList>
    </citation>
    <scope>NUCLEOTIDE SEQUENCE</scope>
</reference>
<dbReference type="PANTHER" id="PTHR43569:SF2">
    <property type="entry name" value="AMIDOHYDROLASE-RELATED DOMAIN-CONTAINING PROTEIN"/>
    <property type="match status" value="1"/>
</dbReference>
<dbReference type="SUPFAM" id="SSF51556">
    <property type="entry name" value="Metallo-dependent hydrolases"/>
    <property type="match status" value="1"/>
</dbReference>
<dbReference type="InterPro" id="IPR032466">
    <property type="entry name" value="Metal_Hydrolase"/>
</dbReference>
<keyword evidence="4" id="KW-1185">Reference proteome</keyword>
<proteinExistence type="inferred from homology"/>
<organism evidence="3 4">
    <name type="scientific">Cephalotrichum gorgonifer</name>
    <dbReference type="NCBI Taxonomy" id="2041049"/>
    <lineage>
        <taxon>Eukaryota</taxon>
        <taxon>Fungi</taxon>
        <taxon>Dikarya</taxon>
        <taxon>Ascomycota</taxon>
        <taxon>Pezizomycotina</taxon>
        <taxon>Sordariomycetes</taxon>
        <taxon>Hypocreomycetidae</taxon>
        <taxon>Microascales</taxon>
        <taxon>Microascaceae</taxon>
        <taxon>Cephalotrichum</taxon>
    </lineage>
</organism>
<dbReference type="EMBL" id="ONZQ02000001">
    <property type="protein sequence ID" value="SPN97270.1"/>
    <property type="molecule type" value="Genomic_DNA"/>
</dbReference>
<accession>A0AAE8SRJ2</accession>
<gene>
    <name evidence="3" type="ORF">DNG_00784</name>
</gene>
<evidence type="ECO:0000256" key="1">
    <source>
        <dbReference type="ARBA" id="ARBA00038310"/>
    </source>
</evidence>
<comment type="similarity">
    <text evidence="1">Belongs to the metallo-dependent hydrolases superfamily.</text>
</comment>
<feature type="domain" description="Amidohydrolase-related" evidence="2">
    <location>
        <begin position="7"/>
        <end position="338"/>
    </location>
</feature>
<protein>
    <submittedName>
        <fullName evidence="3">Related to L-rhamnono-gamma-lactonase</fullName>
    </submittedName>
</protein>
<dbReference type="GO" id="GO:0016787">
    <property type="term" value="F:hydrolase activity"/>
    <property type="evidence" value="ECO:0007669"/>
    <property type="project" value="InterPro"/>
</dbReference>
<dbReference type="PANTHER" id="PTHR43569">
    <property type="entry name" value="AMIDOHYDROLASE"/>
    <property type="match status" value="1"/>
</dbReference>
<dbReference type="InterPro" id="IPR052350">
    <property type="entry name" value="Metallo-dep_Lactonases"/>
</dbReference>